<evidence type="ECO:0000256" key="2">
    <source>
        <dbReference type="ARBA" id="ARBA00022485"/>
    </source>
</evidence>
<dbReference type="SFLD" id="SFLDS00029">
    <property type="entry name" value="Radical_SAM"/>
    <property type="match status" value="1"/>
</dbReference>
<proteinExistence type="predicted"/>
<evidence type="ECO:0000256" key="6">
    <source>
        <dbReference type="ARBA" id="ARBA00023014"/>
    </source>
</evidence>
<feature type="domain" description="Radical SAM core" evidence="7">
    <location>
        <begin position="35"/>
        <end position="275"/>
    </location>
</feature>
<dbReference type="PROSITE" id="PS51918">
    <property type="entry name" value="RADICAL_SAM"/>
    <property type="match status" value="1"/>
</dbReference>
<evidence type="ECO:0000256" key="1">
    <source>
        <dbReference type="ARBA" id="ARBA00001966"/>
    </source>
</evidence>
<dbReference type="CDD" id="cd01335">
    <property type="entry name" value="Radical_SAM"/>
    <property type="match status" value="1"/>
</dbReference>
<evidence type="ECO:0000313" key="8">
    <source>
        <dbReference type="EMBL" id="VFK31780.1"/>
    </source>
</evidence>
<dbReference type="PANTHER" id="PTHR11135">
    <property type="entry name" value="HISTONE ACETYLTRANSFERASE-RELATED"/>
    <property type="match status" value="1"/>
</dbReference>
<reference evidence="8" key="1">
    <citation type="submission" date="2019-02" db="EMBL/GenBank/DDBJ databases">
        <authorList>
            <person name="Gruber-Vodicka R. H."/>
            <person name="Seah K. B. B."/>
        </authorList>
    </citation>
    <scope>NUCLEOTIDE SEQUENCE</scope>
    <source>
        <strain evidence="8">BECK_BZ197</strain>
    </source>
</reference>
<dbReference type="InterPro" id="IPR006638">
    <property type="entry name" value="Elp3/MiaA/NifB-like_rSAM"/>
</dbReference>
<dbReference type="SFLD" id="SFLDG01086">
    <property type="entry name" value="elongater_protein-like"/>
    <property type="match status" value="1"/>
</dbReference>
<dbReference type="SMART" id="SM00729">
    <property type="entry name" value="Elp3"/>
    <property type="match status" value="1"/>
</dbReference>
<dbReference type="GO" id="GO:0003824">
    <property type="term" value="F:catalytic activity"/>
    <property type="evidence" value="ECO:0007669"/>
    <property type="project" value="InterPro"/>
</dbReference>
<dbReference type="Pfam" id="PF04055">
    <property type="entry name" value="Radical_SAM"/>
    <property type="match status" value="1"/>
</dbReference>
<dbReference type="InterPro" id="IPR005911">
    <property type="entry name" value="YhcC-like"/>
</dbReference>
<organism evidence="8">
    <name type="scientific">Candidatus Kentrum sp. MB</name>
    <dbReference type="NCBI Taxonomy" id="2138164"/>
    <lineage>
        <taxon>Bacteria</taxon>
        <taxon>Pseudomonadati</taxon>
        <taxon>Pseudomonadota</taxon>
        <taxon>Gammaproteobacteria</taxon>
        <taxon>Candidatus Kentrum</taxon>
    </lineage>
</organism>
<dbReference type="GO" id="GO:0051539">
    <property type="term" value="F:4 iron, 4 sulfur cluster binding"/>
    <property type="evidence" value="ECO:0007669"/>
    <property type="project" value="UniProtKB-KW"/>
</dbReference>
<evidence type="ECO:0000256" key="5">
    <source>
        <dbReference type="ARBA" id="ARBA00023004"/>
    </source>
</evidence>
<dbReference type="InterPro" id="IPR023404">
    <property type="entry name" value="rSAM_horseshoe"/>
</dbReference>
<dbReference type="NCBIfam" id="TIGR01212">
    <property type="entry name" value="TIGR01212 family radical SAM protein"/>
    <property type="match status" value="1"/>
</dbReference>
<evidence type="ECO:0000256" key="3">
    <source>
        <dbReference type="ARBA" id="ARBA00022691"/>
    </source>
</evidence>
<name>A0A450XR68_9GAMM</name>
<dbReference type="Gene3D" id="3.80.30.20">
    <property type="entry name" value="tm_1862 like domain"/>
    <property type="match status" value="1"/>
</dbReference>
<dbReference type="SFLD" id="SFLDG01091">
    <property type="entry name" value="uncharacterized_CHP01210-like"/>
    <property type="match status" value="1"/>
</dbReference>
<keyword evidence="2" id="KW-0004">4Fe-4S</keyword>
<evidence type="ECO:0000256" key="4">
    <source>
        <dbReference type="ARBA" id="ARBA00022723"/>
    </source>
</evidence>
<dbReference type="InterPro" id="IPR039661">
    <property type="entry name" value="ELP3"/>
</dbReference>
<keyword evidence="6" id="KW-0411">Iron-sulfur</keyword>
<dbReference type="GO" id="GO:0046872">
    <property type="term" value="F:metal ion binding"/>
    <property type="evidence" value="ECO:0007669"/>
    <property type="project" value="UniProtKB-KW"/>
</dbReference>
<keyword evidence="3" id="KW-0949">S-adenosyl-L-methionine</keyword>
<dbReference type="InterPro" id="IPR032432">
    <property type="entry name" value="Radical_SAM_C"/>
</dbReference>
<keyword evidence="4" id="KW-0479">Metal-binding</keyword>
<sequence>MTAPSPTVSLPLRQPEGQITLADRVHTFGQFMLKRHGCRVHKVAINAGFTCPNRDGQKGRGGCTFCNNASFNPSSRQIPPVAAQLESGRRVIRKRTRAHRYMAYFQAYSNTYGEVEHLRSLYDEALAESDVIGISIGTRPDCVPDAILDLLAEYRDRGFEMWLELGLQSCFDETLRRVNRGHGFAEYRRAVRAAHERNLPVCAHLIAGLPGETAIHTRMTLERVLEEGVEGLKLHPLHVVKGTLLANQWRAGEYEPLTLGEYIVMAADLVERTPAHVVYHRLTGTASGHLLLAPGWCAYKWRVLNGIEQELRLRGTRQGARLERSQDVAS</sequence>
<dbReference type="SUPFAM" id="SSF102114">
    <property type="entry name" value="Radical SAM enzymes"/>
    <property type="match status" value="1"/>
</dbReference>
<dbReference type="AlphaFoldDB" id="A0A450XR68"/>
<dbReference type="PANTHER" id="PTHR11135:SF1">
    <property type="entry name" value="PROTEIN YHCC"/>
    <property type="match status" value="1"/>
</dbReference>
<accession>A0A450XR68</accession>
<keyword evidence="5" id="KW-0408">Iron</keyword>
<evidence type="ECO:0000259" key="7">
    <source>
        <dbReference type="PROSITE" id="PS51918"/>
    </source>
</evidence>
<gene>
    <name evidence="8" type="ORF">BECKMB1821G_GA0114241_10937</name>
</gene>
<dbReference type="Pfam" id="PF16199">
    <property type="entry name" value="Radical_SAM_C"/>
    <property type="match status" value="1"/>
</dbReference>
<comment type="cofactor">
    <cofactor evidence="1">
        <name>[4Fe-4S] cluster</name>
        <dbReference type="ChEBI" id="CHEBI:49883"/>
    </cofactor>
</comment>
<dbReference type="EMBL" id="CAADFO010000093">
    <property type="protein sequence ID" value="VFK31780.1"/>
    <property type="molecule type" value="Genomic_DNA"/>
</dbReference>
<dbReference type="InterPro" id="IPR058240">
    <property type="entry name" value="rSAM_sf"/>
</dbReference>
<dbReference type="InterPro" id="IPR007197">
    <property type="entry name" value="rSAM"/>
</dbReference>
<protein>
    <recommendedName>
        <fullName evidence="7">Radical SAM core domain-containing protein</fullName>
    </recommendedName>
</protein>